<gene>
    <name evidence="8" type="primary">LOC112285938</name>
    <name evidence="7" type="ORF">PHYPA_011487</name>
</gene>
<feature type="transmembrane region" description="Helical" evidence="2">
    <location>
        <begin position="730"/>
        <end position="751"/>
    </location>
</feature>
<sequence length="790" mass="88525">MERTWSRFRLFLVLALFSCFSVNSLSSSTIDGTATQRAENFSGTGDDELGVVQMEGTAPLGVVWIVQMSDIHTSKWIPARGRALRKSLGHALKLIKPAIVLVTGDLIDAKSEDGKSTQQEEVEWIEYRDSLHKVADESGIPLKYFYDIRGNHDKYGVPPLSSLDYFPKYSISAAMNRTSLLQSVTVKGRDGRKHLFVGFDDSMHVGLRAPTNLFGHPTDDILVQLDEELQRWDNLSIPDPVTKIVYGHYPMSFTTSTETGKRPEDIMARNGVAAYICGHLHTTFGRRLYKHHKREDGNFWEWEMGDWRVSRMMRVMAIDHGHTSFVDVELIPPGDTAEGMFTMPTIILQTYPLDSTFMLRTFVKDSGGSYSLLNSIRALVFSEATPASVKARIYDLSSHSLILVHESSMNLSEERSDHGAQYYTTFWERERYIYNSGLKYAIQIVAESSNGSLSYSEMRIVSAIDDPGKFHLSALAFIVMGFKWETAFPVFLWSIVFLLLSLLVASKVFHFLLEKNGQYEVWTASVFEPFSTTSGALGKVVKVPFWAFLECSRNNFLWIGLVVCVLYLTFFPWYSGRVLASDFPTGHMSLRGVTVNPSNADSVQTMSGLGIPDIMTVVLPYLYGVVLPLLLMISTLSAERAACEFHLKSFGKSRKPKEYSDRGESETERNTVDVGAQGNTASSEAIVQGSFTKDSTSRRHGESDPLLTKTEADSKDHHCKLCSRRVRKGLFVGCLAVVFIHWRLCLVIVRAYGPMPLVSGLVFSWGAPILLILSLYHTSGVRCRPLGHEP</sequence>
<reference evidence="7 9" key="2">
    <citation type="journal article" date="2018" name="Plant J.">
        <title>The Physcomitrella patens chromosome-scale assembly reveals moss genome structure and evolution.</title>
        <authorList>
            <person name="Lang D."/>
            <person name="Ullrich K.K."/>
            <person name="Murat F."/>
            <person name="Fuchs J."/>
            <person name="Jenkins J."/>
            <person name="Haas F.B."/>
            <person name="Piednoel M."/>
            <person name="Gundlach H."/>
            <person name="Van Bel M."/>
            <person name="Meyberg R."/>
            <person name="Vives C."/>
            <person name="Morata J."/>
            <person name="Symeonidi A."/>
            <person name="Hiss M."/>
            <person name="Muchero W."/>
            <person name="Kamisugi Y."/>
            <person name="Saleh O."/>
            <person name="Blanc G."/>
            <person name="Decker E.L."/>
            <person name="van Gessel N."/>
            <person name="Grimwood J."/>
            <person name="Hayes R.D."/>
            <person name="Graham S.W."/>
            <person name="Gunter L.E."/>
            <person name="McDaniel S.F."/>
            <person name="Hoernstein S.N.W."/>
            <person name="Larsson A."/>
            <person name="Li F.W."/>
            <person name="Perroud P.F."/>
            <person name="Phillips J."/>
            <person name="Ranjan P."/>
            <person name="Rokshar D.S."/>
            <person name="Rothfels C.J."/>
            <person name="Schneider L."/>
            <person name="Shu S."/>
            <person name="Stevenson D.W."/>
            <person name="Thummler F."/>
            <person name="Tillich M."/>
            <person name="Villarreal Aguilar J.C."/>
            <person name="Widiez T."/>
            <person name="Wong G.K."/>
            <person name="Wymore A."/>
            <person name="Zhang Y."/>
            <person name="Zimmer A.D."/>
            <person name="Quatrano R.S."/>
            <person name="Mayer K.F.X."/>
            <person name="Goodstein D."/>
            <person name="Casacuberta J.M."/>
            <person name="Vandepoele K."/>
            <person name="Reski R."/>
            <person name="Cuming A.C."/>
            <person name="Tuskan G.A."/>
            <person name="Maumus F."/>
            <person name="Salse J."/>
            <person name="Schmutz J."/>
            <person name="Rensing S.A."/>
        </authorList>
    </citation>
    <scope>NUCLEOTIDE SEQUENCE [LARGE SCALE GENOMIC DNA]</scope>
    <source>
        <strain evidence="8 9">cv. Gransden 2004</strain>
    </source>
</reference>
<dbReference type="PANTHER" id="PTHR14795">
    <property type="entry name" value="HELICASE RELATED"/>
    <property type="match status" value="1"/>
</dbReference>
<dbReference type="Gene3D" id="3.60.21.10">
    <property type="match status" value="1"/>
</dbReference>
<feature type="compositionally biased region" description="Basic and acidic residues" evidence="1">
    <location>
        <begin position="656"/>
        <end position="671"/>
    </location>
</feature>
<feature type="transmembrane region" description="Helical" evidence="2">
    <location>
        <begin position="757"/>
        <end position="776"/>
    </location>
</feature>
<evidence type="ECO:0000313" key="9">
    <source>
        <dbReference type="Proteomes" id="UP000006727"/>
    </source>
</evidence>
<dbReference type="EnsemblPlants" id="Pp3c8_13610V3.1">
    <property type="protein sequence ID" value="Pp3c8_13610V3.1"/>
    <property type="gene ID" value="Pp3c8_13610"/>
</dbReference>
<keyword evidence="2" id="KW-0812">Transmembrane</keyword>
<evidence type="ECO:0000256" key="1">
    <source>
        <dbReference type="SAM" id="MobiDB-lite"/>
    </source>
</evidence>
<reference evidence="8" key="3">
    <citation type="submission" date="2020-12" db="UniProtKB">
        <authorList>
            <consortium name="EnsemblPlants"/>
        </authorList>
    </citation>
    <scope>IDENTIFICATION</scope>
</reference>
<dbReference type="EnsemblPlants" id="Pp3c8_13610V3.4">
    <property type="protein sequence ID" value="Pp3c8_13610V3.4"/>
    <property type="gene ID" value="Pp3c8_13610"/>
</dbReference>
<evidence type="ECO:0000256" key="2">
    <source>
        <dbReference type="SAM" id="Phobius"/>
    </source>
</evidence>
<feature type="transmembrane region" description="Helical" evidence="2">
    <location>
        <begin position="490"/>
        <end position="513"/>
    </location>
</feature>
<feature type="signal peptide" evidence="3">
    <location>
        <begin position="1"/>
        <end position="26"/>
    </location>
</feature>
<dbReference type="Pfam" id="PF00149">
    <property type="entry name" value="Metallophos"/>
    <property type="match status" value="1"/>
</dbReference>
<keyword evidence="2" id="KW-0472">Membrane</keyword>
<evidence type="ECO:0000259" key="4">
    <source>
        <dbReference type="Pfam" id="PF00149"/>
    </source>
</evidence>
<dbReference type="InterPro" id="IPR056229">
    <property type="entry name" value="Ig_TMM62"/>
</dbReference>
<dbReference type="InterPro" id="IPR004843">
    <property type="entry name" value="Calcineurin-like_PHP"/>
</dbReference>
<dbReference type="PaxDb" id="3218-PP1S184_136V6.1"/>
<feature type="region of interest" description="Disordered" evidence="1">
    <location>
        <begin position="653"/>
        <end position="675"/>
    </location>
</feature>
<dbReference type="GeneID" id="112285938"/>
<dbReference type="SUPFAM" id="SSF56300">
    <property type="entry name" value="Metallo-dependent phosphatases"/>
    <property type="match status" value="1"/>
</dbReference>
<dbReference type="FunCoup" id="A0A2K1K736">
    <property type="interactions" value="3146"/>
</dbReference>
<feature type="domain" description="TMEM62 Ig-like" evidence="5">
    <location>
        <begin position="342"/>
        <end position="463"/>
    </location>
</feature>
<protein>
    <submittedName>
        <fullName evidence="7 8">Uncharacterized protein</fullName>
    </submittedName>
</protein>
<dbReference type="AlphaFoldDB" id="A0A2K1K736"/>
<feature type="domain" description="TMEM62 C-terminal" evidence="6">
    <location>
        <begin position="490"/>
        <end position="755"/>
    </location>
</feature>
<dbReference type="EMBL" id="ABEU02000008">
    <property type="protein sequence ID" value="PNR49591.1"/>
    <property type="molecule type" value="Genomic_DNA"/>
</dbReference>
<accession>A0A2K1K736</accession>
<dbReference type="InterPro" id="IPR056230">
    <property type="entry name" value="TMEM62_C"/>
</dbReference>
<keyword evidence="9" id="KW-1185">Reference proteome</keyword>
<evidence type="ECO:0000256" key="3">
    <source>
        <dbReference type="SAM" id="SignalP"/>
    </source>
</evidence>
<evidence type="ECO:0000259" key="5">
    <source>
        <dbReference type="Pfam" id="PF24384"/>
    </source>
</evidence>
<dbReference type="Pfam" id="PF24394">
    <property type="entry name" value="TMEM62_C"/>
    <property type="match status" value="1"/>
</dbReference>
<dbReference type="KEGG" id="ppp:112285938"/>
<organism evidence="7">
    <name type="scientific">Physcomitrium patens</name>
    <name type="common">Spreading-leaved earth moss</name>
    <name type="synonym">Physcomitrella patens</name>
    <dbReference type="NCBI Taxonomy" id="3218"/>
    <lineage>
        <taxon>Eukaryota</taxon>
        <taxon>Viridiplantae</taxon>
        <taxon>Streptophyta</taxon>
        <taxon>Embryophyta</taxon>
        <taxon>Bryophyta</taxon>
        <taxon>Bryophytina</taxon>
        <taxon>Bryopsida</taxon>
        <taxon>Funariidae</taxon>
        <taxon>Funariales</taxon>
        <taxon>Funariaceae</taxon>
        <taxon>Physcomitrium</taxon>
    </lineage>
</organism>
<dbReference type="Proteomes" id="UP000006727">
    <property type="component" value="Chromosome 8"/>
</dbReference>
<proteinExistence type="predicted"/>
<dbReference type="EnsemblPlants" id="Pp3c8_13610V3.3">
    <property type="protein sequence ID" value="Pp3c8_13610V3.3"/>
    <property type="gene ID" value="Pp3c8_13610"/>
</dbReference>
<dbReference type="Gramene" id="Pp3c8_13610V3.2">
    <property type="protein sequence ID" value="Pp3c8_13610V3.2"/>
    <property type="gene ID" value="Pp3c8_13610"/>
</dbReference>
<dbReference type="GO" id="GO:0016787">
    <property type="term" value="F:hydrolase activity"/>
    <property type="evidence" value="ECO:0007669"/>
    <property type="project" value="InterPro"/>
</dbReference>
<dbReference type="RefSeq" id="XP_024383112.1">
    <property type="nucleotide sequence ID" value="XM_024527344.2"/>
</dbReference>
<dbReference type="Pfam" id="PF24384">
    <property type="entry name" value="Ig_TMM62"/>
    <property type="match status" value="1"/>
</dbReference>
<dbReference type="InterPro" id="IPR029052">
    <property type="entry name" value="Metallo-depent_PP-like"/>
</dbReference>
<dbReference type="EnsemblPlants" id="Pp3c8_13610V3.2">
    <property type="protein sequence ID" value="Pp3c8_13610V3.2"/>
    <property type="gene ID" value="Pp3c8_13610"/>
</dbReference>
<dbReference type="Gramene" id="Pp3c8_13610V3.3">
    <property type="protein sequence ID" value="Pp3c8_13610V3.3"/>
    <property type="gene ID" value="Pp3c8_13610"/>
</dbReference>
<keyword evidence="2" id="KW-1133">Transmembrane helix</keyword>
<dbReference type="Gramene" id="Pp3c8_13610V3.1">
    <property type="protein sequence ID" value="Pp3c8_13610V3.1"/>
    <property type="gene ID" value="Pp3c8_13610"/>
</dbReference>
<dbReference type="OMA" id="RCEGVNW"/>
<evidence type="ECO:0000313" key="8">
    <source>
        <dbReference type="EnsemblPlants" id="Pp3c8_13610V3.1"/>
    </source>
</evidence>
<dbReference type="PANTHER" id="PTHR14795:SF0">
    <property type="entry name" value="TRANSMEMBRANE PROTEIN 62"/>
    <property type="match status" value="1"/>
</dbReference>
<name>A0A2K1K736_PHYPA</name>
<feature type="transmembrane region" description="Helical" evidence="2">
    <location>
        <begin position="556"/>
        <end position="574"/>
    </location>
</feature>
<reference evidence="7 9" key="1">
    <citation type="journal article" date="2008" name="Science">
        <title>The Physcomitrella genome reveals evolutionary insights into the conquest of land by plants.</title>
        <authorList>
            <person name="Rensing S."/>
            <person name="Lang D."/>
            <person name="Zimmer A."/>
            <person name="Terry A."/>
            <person name="Salamov A."/>
            <person name="Shapiro H."/>
            <person name="Nishiyama T."/>
            <person name="Perroud P.-F."/>
            <person name="Lindquist E."/>
            <person name="Kamisugi Y."/>
            <person name="Tanahashi T."/>
            <person name="Sakakibara K."/>
            <person name="Fujita T."/>
            <person name="Oishi K."/>
            <person name="Shin-I T."/>
            <person name="Kuroki Y."/>
            <person name="Toyoda A."/>
            <person name="Suzuki Y."/>
            <person name="Hashimoto A."/>
            <person name="Yamaguchi K."/>
            <person name="Sugano A."/>
            <person name="Kohara Y."/>
            <person name="Fujiyama A."/>
            <person name="Anterola A."/>
            <person name="Aoki S."/>
            <person name="Ashton N."/>
            <person name="Barbazuk W.B."/>
            <person name="Barker E."/>
            <person name="Bennetzen J."/>
            <person name="Bezanilla M."/>
            <person name="Blankenship R."/>
            <person name="Cho S.H."/>
            <person name="Dutcher S."/>
            <person name="Estelle M."/>
            <person name="Fawcett J.A."/>
            <person name="Gundlach H."/>
            <person name="Hanada K."/>
            <person name="Heyl A."/>
            <person name="Hicks K.A."/>
            <person name="Hugh J."/>
            <person name="Lohr M."/>
            <person name="Mayer K."/>
            <person name="Melkozernov A."/>
            <person name="Murata T."/>
            <person name="Nelson D."/>
            <person name="Pils B."/>
            <person name="Prigge M."/>
            <person name="Reiss B."/>
            <person name="Renner T."/>
            <person name="Rombauts S."/>
            <person name="Rushton P."/>
            <person name="Sanderfoot A."/>
            <person name="Schween G."/>
            <person name="Shiu S.-H."/>
            <person name="Stueber K."/>
            <person name="Theodoulou F.L."/>
            <person name="Tu H."/>
            <person name="Van de Peer Y."/>
            <person name="Verrier P.J."/>
            <person name="Waters E."/>
            <person name="Wood A."/>
            <person name="Yang L."/>
            <person name="Cove D."/>
            <person name="Cuming A."/>
            <person name="Hasebe M."/>
            <person name="Lucas S."/>
            <person name="Mishler D.B."/>
            <person name="Reski R."/>
            <person name="Grigoriev I."/>
            <person name="Quatrano R.S."/>
            <person name="Boore J.L."/>
        </authorList>
    </citation>
    <scope>NUCLEOTIDE SEQUENCE [LARGE SCALE GENOMIC DNA]</scope>
    <source>
        <strain evidence="8 9">cv. Gransden 2004</strain>
    </source>
</reference>
<feature type="transmembrane region" description="Helical" evidence="2">
    <location>
        <begin position="618"/>
        <end position="638"/>
    </location>
</feature>
<evidence type="ECO:0000259" key="6">
    <source>
        <dbReference type="Pfam" id="PF24394"/>
    </source>
</evidence>
<feature type="chain" id="PRO_5043158239" evidence="3">
    <location>
        <begin position="27"/>
        <end position="790"/>
    </location>
</feature>
<dbReference type="OrthoDB" id="27234at2759"/>
<evidence type="ECO:0000313" key="7">
    <source>
        <dbReference type="EMBL" id="PNR49591.1"/>
    </source>
</evidence>
<dbReference type="Gramene" id="Pp3c8_13610V3.4">
    <property type="protein sequence ID" value="Pp3c8_13610V3.4"/>
    <property type="gene ID" value="Pp3c8_13610"/>
</dbReference>
<keyword evidence="3" id="KW-0732">Signal</keyword>
<feature type="domain" description="Calcineurin-like phosphoesterase" evidence="4">
    <location>
        <begin position="65"/>
        <end position="282"/>
    </location>
</feature>
<dbReference type="RefSeq" id="XP_024383111.1">
    <property type="nucleotide sequence ID" value="XM_024527343.2"/>
</dbReference>